<name>A0ABR7R2T9_9PROT</name>
<proteinExistence type="predicted"/>
<dbReference type="EMBL" id="JACTUZ010000006">
    <property type="protein sequence ID" value="MBC9176009.1"/>
    <property type="molecule type" value="Genomic_DNA"/>
</dbReference>
<protein>
    <submittedName>
        <fullName evidence="2">Uncharacterized protein</fullName>
    </submittedName>
</protein>
<accession>A0ABR7R2T9</accession>
<organism evidence="2 3">
    <name type="scientific">Pseudoroseomonas ludipueritiae</name>
    <dbReference type="NCBI Taxonomy" id="198093"/>
    <lineage>
        <taxon>Bacteria</taxon>
        <taxon>Pseudomonadati</taxon>
        <taxon>Pseudomonadota</taxon>
        <taxon>Alphaproteobacteria</taxon>
        <taxon>Acetobacterales</taxon>
        <taxon>Acetobacteraceae</taxon>
        <taxon>Pseudoroseomonas</taxon>
    </lineage>
</organism>
<dbReference type="Proteomes" id="UP000603940">
    <property type="component" value="Unassembled WGS sequence"/>
</dbReference>
<gene>
    <name evidence="2" type="ORF">IBL25_03500</name>
</gene>
<comment type="caution">
    <text evidence="2">The sequence shown here is derived from an EMBL/GenBank/DDBJ whole genome shotgun (WGS) entry which is preliminary data.</text>
</comment>
<sequence length="114" mass="11469">MVLRLFRPLLAILVAVALIGAPAVQASSAVPCDTMHMANTEHQASSGDAQAPAPCKMTPACIDAIGCASLVSLPAPALSASGPLTWIAVAYGAAADAREGLSIKPILDPPIRVA</sequence>
<dbReference type="RefSeq" id="WP_187777168.1">
    <property type="nucleotide sequence ID" value="NZ_JACTUZ010000006.1"/>
</dbReference>
<evidence type="ECO:0000313" key="2">
    <source>
        <dbReference type="EMBL" id="MBC9176009.1"/>
    </source>
</evidence>
<keyword evidence="1" id="KW-0732">Signal</keyword>
<reference evidence="2 3" key="1">
    <citation type="journal article" date="2009" name="Int. J. Syst. Evol. Microbiol.">
        <title>Transfer of Teichococcus ludipueritiae and Muricoccus roseus to the genus Roseomonas, as Roseomonas ludipueritiae comb. nov. and Roseomonas rosea comb. nov., respectively, and emended description of the genus Roseomonas.</title>
        <authorList>
            <person name="Sanchez-Porro C."/>
            <person name="Gallego V."/>
            <person name="Busse H.J."/>
            <person name="Kampfer P."/>
            <person name="Ventosa A."/>
        </authorList>
    </citation>
    <scope>NUCLEOTIDE SEQUENCE [LARGE SCALE GENOMIC DNA]</scope>
    <source>
        <strain evidence="2 3">DSM 14915</strain>
    </source>
</reference>
<feature type="chain" id="PRO_5045637153" evidence="1">
    <location>
        <begin position="27"/>
        <end position="114"/>
    </location>
</feature>
<evidence type="ECO:0000256" key="1">
    <source>
        <dbReference type="SAM" id="SignalP"/>
    </source>
</evidence>
<feature type="signal peptide" evidence="1">
    <location>
        <begin position="1"/>
        <end position="26"/>
    </location>
</feature>
<evidence type="ECO:0000313" key="3">
    <source>
        <dbReference type="Proteomes" id="UP000603940"/>
    </source>
</evidence>
<keyword evidence="3" id="KW-1185">Reference proteome</keyword>